<dbReference type="GO" id="GO:0005794">
    <property type="term" value="C:Golgi apparatus"/>
    <property type="evidence" value="ECO:0007669"/>
    <property type="project" value="TreeGrafter"/>
</dbReference>
<organism evidence="6 7">
    <name type="scientific">Parastrongyloides trichosuri</name>
    <name type="common">Possum-specific nematode worm</name>
    <dbReference type="NCBI Taxonomy" id="131310"/>
    <lineage>
        <taxon>Eukaryota</taxon>
        <taxon>Metazoa</taxon>
        <taxon>Ecdysozoa</taxon>
        <taxon>Nematoda</taxon>
        <taxon>Chromadorea</taxon>
        <taxon>Rhabditida</taxon>
        <taxon>Tylenchina</taxon>
        <taxon>Panagrolaimomorpha</taxon>
        <taxon>Strongyloidoidea</taxon>
        <taxon>Strongyloididae</taxon>
        <taxon>Parastrongyloides</taxon>
    </lineage>
</organism>
<dbReference type="Proteomes" id="UP000038045">
    <property type="component" value="Unplaced"/>
</dbReference>
<evidence type="ECO:0000256" key="1">
    <source>
        <dbReference type="ARBA" id="ARBA00004138"/>
    </source>
</evidence>
<dbReference type="GO" id="GO:0005929">
    <property type="term" value="C:cilium"/>
    <property type="evidence" value="ECO:0007669"/>
    <property type="project" value="UniProtKB-SubCell"/>
</dbReference>
<dbReference type="AlphaFoldDB" id="A0A0N4ZBA0"/>
<proteinExistence type="inferred from homology"/>
<evidence type="ECO:0000313" key="6">
    <source>
        <dbReference type="Proteomes" id="UP000038045"/>
    </source>
</evidence>
<dbReference type="GO" id="GO:0042073">
    <property type="term" value="P:intraciliary transport"/>
    <property type="evidence" value="ECO:0007669"/>
    <property type="project" value="TreeGrafter"/>
</dbReference>
<dbReference type="WBParaSite" id="PTRK_0000481300.1">
    <property type="protein sequence ID" value="PTRK_0000481300.1"/>
    <property type="gene ID" value="PTRK_0000481300"/>
</dbReference>
<evidence type="ECO:0000313" key="7">
    <source>
        <dbReference type="WBParaSite" id="PTRK_0000481300.1"/>
    </source>
</evidence>
<evidence type="ECO:0000256" key="3">
    <source>
        <dbReference type="ARBA" id="ARBA00023069"/>
    </source>
</evidence>
<comment type="similarity">
    <text evidence="2">Belongs to the IFT57 family.</text>
</comment>
<sequence>MENNIESNNHEFEHSLRKSSIQINSKDINNDYNIYELSEELLDKLKFLEYENEFVKSNSGFKRIHKYYFIKSTNTGEQFYLFTNLAAWLIQKCGENNFEMPQEFDDPNITIGRILTELKKFGITDTYSSSKLKNGSGELVIQILDILSDMALSKKSFSWETIQKPIEENEAEEVEADDAELVAEQFESDNEDAAMALENDDNAVYIDLDANTKEEQLENFDEPEIQAIKKSETNSEAWKEEVERAIPQLKITLRSDAADWRLRLDQMEKHFKILDESFEKIRPILQKINDNVTTDIDRIDNREKHLNSQVEPLLITYRQTQDRLAENSQQYKESSTGLTQRSEILSRLTEDIDQLKQQVEEQGSKNTDGAPMIRIKQAIAKLENDIITLNVQIAITEQQIILNDLSERKNSNK</sequence>
<accession>A0A0N4ZBA0</accession>
<dbReference type="GO" id="GO:0005815">
    <property type="term" value="C:microtubule organizing center"/>
    <property type="evidence" value="ECO:0007669"/>
    <property type="project" value="TreeGrafter"/>
</dbReference>
<dbReference type="GO" id="GO:0030992">
    <property type="term" value="C:intraciliary transport particle B"/>
    <property type="evidence" value="ECO:0007669"/>
    <property type="project" value="TreeGrafter"/>
</dbReference>
<name>A0A0N4ZBA0_PARTI</name>
<feature type="coiled-coil region" evidence="5">
    <location>
        <begin position="338"/>
        <end position="399"/>
    </location>
</feature>
<dbReference type="PANTHER" id="PTHR16011">
    <property type="entry name" value="IFT57/HIPPI"/>
    <property type="match status" value="1"/>
</dbReference>
<evidence type="ECO:0000256" key="2">
    <source>
        <dbReference type="ARBA" id="ARBA00009415"/>
    </source>
</evidence>
<keyword evidence="5" id="KW-0175">Coiled coil</keyword>
<comment type="subcellular location">
    <subcellularLocation>
        <location evidence="1">Cell projection</location>
        <location evidence="1">Cilium</location>
    </subcellularLocation>
</comment>
<protein>
    <submittedName>
        <fullName evidence="7">Intraflagellar transport protein 57 homolog</fullName>
    </submittedName>
</protein>
<dbReference type="InterPro" id="IPR019530">
    <property type="entry name" value="Intra-flagellar_transport_57"/>
</dbReference>
<keyword evidence="3" id="KW-0969">Cilium</keyword>
<evidence type="ECO:0000256" key="5">
    <source>
        <dbReference type="SAM" id="Coils"/>
    </source>
</evidence>
<reference evidence="7" key="1">
    <citation type="submission" date="2017-02" db="UniProtKB">
        <authorList>
            <consortium name="WormBaseParasite"/>
        </authorList>
    </citation>
    <scope>IDENTIFICATION</scope>
</reference>
<dbReference type="Pfam" id="PF10498">
    <property type="entry name" value="IFT57"/>
    <property type="match status" value="1"/>
</dbReference>
<keyword evidence="4" id="KW-0966">Cell projection</keyword>
<dbReference type="PANTHER" id="PTHR16011:SF0">
    <property type="entry name" value="INTRAFLAGELLAR TRANSPORT PROTEIN 57 HOMOLOG"/>
    <property type="match status" value="1"/>
</dbReference>
<dbReference type="GO" id="GO:1905515">
    <property type="term" value="P:non-motile cilium assembly"/>
    <property type="evidence" value="ECO:0007669"/>
    <property type="project" value="TreeGrafter"/>
</dbReference>
<dbReference type="STRING" id="131310.A0A0N4ZBA0"/>
<evidence type="ECO:0000256" key="4">
    <source>
        <dbReference type="ARBA" id="ARBA00023273"/>
    </source>
</evidence>
<keyword evidence="6" id="KW-1185">Reference proteome</keyword>